<comment type="caution">
    <text evidence="2">The sequence shown here is derived from an EMBL/GenBank/DDBJ whole genome shotgun (WGS) entry which is preliminary data.</text>
</comment>
<dbReference type="InterPro" id="IPR000008">
    <property type="entry name" value="C2_dom"/>
</dbReference>
<feature type="non-terminal residue" evidence="2">
    <location>
        <position position="1"/>
    </location>
</feature>
<protein>
    <submittedName>
        <fullName evidence="2">Cytosolic phospholipase A2 zeta</fullName>
    </submittedName>
</protein>
<dbReference type="Pfam" id="PF00168">
    <property type="entry name" value="C2"/>
    <property type="match status" value="1"/>
</dbReference>
<dbReference type="PROSITE" id="PS50004">
    <property type="entry name" value="C2"/>
    <property type="match status" value="1"/>
</dbReference>
<dbReference type="EMBL" id="AZIM01003852">
    <property type="protein sequence ID" value="ETE61528.1"/>
    <property type="molecule type" value="Genomic_DNA"/>
</dbReference>
<evidence type="ECO:0000313" key="2">
    <source>
        <dbReference type="EMBL" id="ETE61528.1"/>
    </source>
</evidence>
<dbReference type="InterPro" id="IPR035892">
    <property type="entry name" value="C2_domain_sf"/>
</dbReference>
<keyword evidence="3" id="KW-1185">Reference proteome</keyword>
<dbReference type="AlphaFoldDB" id="V8NIR9"/>
<dbReference type="OrthoDB" id="270970at2759"/>
<dbReference type="Proteomes" id="UP000018936">
    <property type="component" value="Unassembled WGS sequence"/>
</dbReference>
<proteinExistence type="predicted"/>
<gene>
    <name evidence="2" type="primary">PLA2G4F</name>
    <name evidence="2" type="ORF">L345_12722</name>
</gene>
<dbReference type="SUPFAM" id="SSF49562">
    <property type="entry name" value="C2 domain (Calcium/lipid-binding domain, CaLB)"/>
    <property type="match status" value="1"/>
</dbReference>
<organism evidence="2 3">
    <name type="scientific">Ophiophagus hannah</name>
    <name type="common">King cobra</name>
    <name type="synonym">Naja hannah</name>
    <dbReference type="NCBI Taxonomy" id="8665"/>
    <lineage>
        <taxon>Eukaryota</taxon>
        <taxon>Metazoa</taxon>
        <taxon>Chordata</taxon>
        <taxon>Craniata</taxon>
        <taxon>Vertebrata</taxon>
        <taxon>Euteleostomi</taxon>
        <taxon>Lepidosauria</taxon>
        <taxon>Squamata</taxon>
        <taxon>Bifurcata</taxon>
        <taxon>Unidentata</taxon>
        <taxon>Episquamata</taxon>
        <taxon>Toxicofera</taxon>
        <taxon>Serpentes</taxon>
        <taxon>Colubroidea</taxon>
        <taxon>Elapidae</taxon>
        <taxon>Elapinae</taxon>
        <taxon>Ophiophagus</taxon>
    </lineage>
</organism>
<evidence type="ECO:0000313" key="3">
    <source>
        <dbReference type="Proteomes" id="UP000018936"/>
    </source>
</evidence>
<accession>V8NIR9</accession>
<sequence length="70" mass="8173">MNFLNSPAYGYFCDISQSDCYVSLFLPSASFETARTKNIKDCKDPVWNETFCYRIQNQVKVRHKVINITL</sequence>
<reference evidence="2 3" key="1">
    <citation type="journal article" date="2013" name="Proc. Natl. Acad. Sci. U.S.A.">
        <title>The king cobra genome reveals dynamic gene evolution and adaptation in the snake venom system.</title>
        <authorList>
            <person name="Vonk F.J."/>
            <person name="Casewell N.R."/>
            <person name="Henkel C.V."/>
            <person name="Heimberg A.M."/>
            <person name="Jansen H.J."/>
            <person name="McCleary R.J."/>
            <person name="Kerkkamp H.M."/>
            <person name="Vos R.A."/>
            <person name="Guerreiro I."/>
            <person name="Calvete J.J."/>
            <person name="Wuster W."/>
            <person name="Woods A.E."/>
            <person name="Logan J.M."/>
            <person name="Harrison R.A."/>
            <person name="Castoe T.A."/>
            <person name="de Koning A.P."/>
            <person name="Pollock D.D."/>
            <person name="Yandell M."/>
            <person name="Calderon D."/>
            <person name="Renjifo C."/>
            <person name="Currier R.B."/>
            <person name="Salgado D."/>
            <person name="Pla D."/>
            <person name="Sanz L."/>
            <person name="Hyder A.S."/>
            <person name="Ribeiro J.M."/>
            <person name="Arntzen J.W."/>
            <person name="van den Thillart G.E."/>
            <person name="Boetzer M."/>
            <person name="Pirovano W."/>
            <person name="Dirks R.P."/>
            <person name="Spaink H.P."/>
            <person name="Duboule D."/>
            <person name="McGlinn E."/>
            <person name="Kini R.M."/>
            <person name="Richardson M.K."/>
        </authorList>
    </citation>
    <scope>NUCLEOTIDE SEQUENCE</scope>
    <source>
        <tissue evidence="2">Blood</tissue>
    </source>
</reference>
<name>V8NIR9_OPHHA</name>
<feature type="domain" description="C2" evidence="1">
    <location>
        <begin position="1"/>
        <end position="70"/>
    </location>
</feature>
<evidence type="ECO:0000259" key="1">
    <source>
        <dbReference type="PROSITE" id="PS50004"/>
    </source>
</evidence>
<dbReference type="Gene3D" id="2.60.40.150">
    <property type="entry name" value="C2 domain"/>
    <property type="match status" value="1"/>
</dbReference>